<dbReference type="SUPFAM" id="SSF47819">
    <property type="entry name" value="HRDC-like"/>
    <property type="match status" value="1"/>
</dbReference>
<keyword evidence="8" id="KW-0413">Isomerase</keyword>
<evidence type="ECO:0000256" key="1">
    <source>
        <dbReference type="ARBA" id="ARBA00001947"/>
    </source>
</evidence>
<dbReference type="Gene3D" id="3.40.50.300">
    <property type="entry name" value="P-loop containing nucleotide triphosphate hydrolases"/>
    <property type="match status" value="2"/>
</dbReference>
<evidence type="ECO:0000259" key="13">
    <source>
        <dbReference type="PROSITE" id="PS51194"/>
    </source>
</evidence>
<dbReference type="InterPro" id="IPR002121">
    <property type="entry name" value="HRDC_dom"/>
</dbReference>
<keyword evidence="4" id="KW-0378">Hydrolase</keyword>
<dbReference type="GO" id="GO:0005654">
    <property type="term" value="C:nucleoplasm"/>
    <property type="evidence" value="ECO:0007669"/>
    <property type="project" value="TreeGrafter"/>
</dbReference>
<dbReference type="InterPro" id="IPR029491">
    <property type="entry name" value="Helicase_HTH"/>
</dbReference>
<keyword evidence="5" id="KW-0347">Helicase</keyword>
<dbReference type="Pfam" id="PF00270">
    <property type="entry name" value="DEAD"/>
    <property type="match status" value="1"/>
</dbReference>
<dbReference type="InterPro" id="IPR014001">
    <property type="entry name" value="Helicase_ATP-bd"/>
</dbReference>
<evidence type="ECO:0000259" key="11">
    <source>
        <dbReference type="PROSITE" id="PS50967"/>
    </source>
</evidence>
<dbReference type="Ensembl" id="ENSCJPT00005015213.1">
    <property type="protein sequence ID" value="ENSCJPP00005010233.1"/>
    <property type="gene ID" value="ENSCJPG00005008700.1"/>
</dbReference>
<sequence length="1075" mass="121332">TDVDKMTNVDLQSKYPQWMHAQNQEGTSYVQRSVLEDGLPFLEFHGSIIYSYEASDCSLLSEDIRHTLSDGAAVGFDIEWPPSYTKGKMAKIAVIQICVTEEKCYLFHISAMSGFPKGLKRLLEDETIKKVGVGIEGDHWKLMSDFEVKLNHFVELADVANEKLKCKEIWSLNGLVKHLFGKQLLKDKSIRCSNWEKFPLDEEQKSYAATDAYVRAKEVYISSPLPVACFLLLFLMPFYNEQNTSCIIESDEELEMEMLKVSALGVWLIYFFFPHRKGFFSTICALYTWWQKYILLPFIQRVQWKVIHSVLEDKRDNLVVMATGYGKSLCYQFPPVYTRGTGIVICPLISLMEDQVLQLTMSGISSCLLGSAQSKDVKDSIKAGLYRVIYMTPEFCLGNLELLQDIDQTIGITLIAVDEAHCISEWGHDFRNSFRKLNSLKKALPSVPVVALTATASPSVREDIVICLNLKNPQITCTSFDRPNLYLEVGRQSGNILRDLKQFLTRKGSSTYEFEGPTIIYCPSRKATEQVVCELNKLDVTCGAYHAGMGIQKRREIHHQFMRDEIQCVVATVAFGMGINKADIRMVIHYGAPKEMESYYQEIGRAGRDGLPASCHVLWTTTDLVLNRHLLNEIHNEKFRLYKLKMLEKMEKYLSSNNCRRKIILSHFEDKQLRKVSSGIMGTEDCCDNCRTSCLATSSDSEGGLQDFGKQAYQLLSAVSALEEKFGTRVPILFLRGSNSQRLPDRYRKHALYGSGKDWTESWWKSLSQQLIMEGFLREVSGRNKFATTCGLTQKGRNWLSKAASASNPIFVFSSQTALYGKLLTARQKVANEKIIPPAVLATNKILVEMARKRPTTVENVKRIDGVSEAKSTMLVLLLDEIKDFCQANGLQTDIFPKSESTDQKETCPWKNAKALSPSEHVTYVLFQEKNLSLVSSSLETRSLPLTEVGTHLVRAVKAGYPVNLERAGLTPEVQQIISDIIHNPPIDSGEHHTIRKLVPTNIELYLIQMAIALLEKKDGNKSKYGSGAKRMLVLSDGQQEKTGGDQTSGGKALWSGRKVSKNLHNWFCENVLSF</sequence>
<dbReference type="InterPro" id="IPR036397">
    <property type="entry name" value="RNaseH_sf"/>
</dbReference>
<organism evidence="14 15">
    <name type="scientific">Coturnix japonica</name>
    <name type="common">Japanese quail</name>
    <name type="synonym">Coturnix coturnix japonica</name>
    <dbReference type="NCBI Taxonomy" id="93934"/>
    <lineage>
        <taxon>Eukaryota</taxon>
        <taxon>Metazoa</taxon>
        <taxon>Chordata</taxon>
        <taxon>Craniata</taxon>
        <taxon>Vertebrata</taxon>
        <taxon>Euteleostomi</taxon>
        <taxon>Archelosauria</taxon>
        <taxon>Archosauria</taxon>
        <taxon>Dinosauria</taxon>
        <taxon>Saurischia</taxon>
        <taxon>Theropoda</taxon>
        <taxon>Coelurosauria</taxon>
        <taxon>Aves</taxon>
        <taxon>Neognathae</taxon>
        <taxon>Galloanserae</taxon>
        <taxon>Galliformes</taxon>
        <taxon>Phasianidae</taxon>
        <taxon>Perdicinae</taxon>
        <taxon>Coturnix</taxon>
    </lineage>
</organism>
<dbReference type="NCBIfam" id="TIGR00614">
    <property type="entry name" value="recQ_fam"/>
    <property type="match status" value="1"/>
</dbReference>
<keyword evidence="7" id="KW-0238">DNA-binding</keyword>
<dbReference type="GO" id="GO:0005694">
    <property type="term" value="C:chromosome"/>
    <property type="evidence" value="ECO:0007669"/>
    <property type="project" value="TreeGrafter"/>
</dbReference>
<dbReference type="Gene3D" id="1.10.10.10">
    <property type="entry name" value="Winged helix-like DNA-binding domain superfamily/Winged helix DNA-binding domain"/>
    <property type="match status" value="1"/>
</dbReference>
<feature type="domain" description="Helicase ATP-binding" evidence="12">
    <location>
        <begin position="308"/>
        <end position="474"/>
    </location>
</feature>
<dbReference type="InterPro" id="IPR036390">
    <property type="entry name" value="WH_DNA-bd_sf"/>
</dbReference>
<dbReference type="GO" id="GO:0000724">
    <property type="term" value="P:double-strand break repair via homologous recombination"/>
    <property type="evidence" value="ECO:0007669"/>
    <property type="project" value="TreeGrafter"/>
</dbReference>
<dbReference type="PROSITE" id="PS51192">
    <property type="entry name" value="HELICASE_ATP_BIND_1"/>
    <property type="match status" value="1"/>
</dbReference>
<dbReference type="GO" id="GO:0009378">
    <property type="term" value="F:four-way junction helicase activity"/>
    <property type="evidence" value="ECO:0007669"/>
    <property type="project" value="TreeGrafter"/>
</dbReference>
<dbReference type="Pfam" id="PF00570">
    <property type="entry name" value="HRDC"/>
    <property type="match status" value="1"/>
</dbReference>
<dbReference type="CDD" id="cd06141">
    <property type="entry name" value="WRN_exo"/>
    <property type="match status" value="1"/>
</dbReference>
<dbReference type="InterPro" id="IPR044876">
    <property type="entry name" value="HRDC_dom_sf"/>
</dbReference>
<dbReference type="InterPro" id="IPR018982">
    <property type="entry name" value="RQC_domain"/>
</dbReference>
<dbReference type="AlphaFoldDB" id="A0A8C2T9F5"/>
<evidence type="ECO:0000259" key="12">
    <source>
        <dbReference type="PROSITE" id="PS51192"/>
    </source>
</evidence>
<dbReference type="FunFam" id="3.40.50.300:FF:000941">
    <property type="entry name" value="Werner syndrome RecQ like helicase"/>
    <property type="match status" value="1"/>
</dbReference>
<dbReference type="GO" id="GO:0008408">
    <property type="term" value="F:3'-5' exonuclease activity"/>
    <property type="evidence" value="ECO:0007669"/>
    <property type="project" value="InterPro"/>
</dbReference>
<dbReference type="Pfam" id="PF14493">
    <property type="entry name" value="HTH_40"/>
    <property type="match status" value="1"/>
</dbReference>
<dbReference type="PROSITE" id="PS50967">
    <property type="entry name" value="HRDC"/>
    <property type="match status" value="1"/>
</dbReference>
<evidence type="ECO:0000256" key="7">
    <source>
        <dbReference type="ARBA" id="ARBA00023125"/>
    </source>
</evidence>
<dbReference type="GO" id="GO:0003677">
    <property type="term" value="F:DNA binding"/>
    <property type="evidence" value="ECO:0007669"/>
    <property type="project" value="UniProtKB-KW"/>
</dbReference>
<reference evidence="14" key="2">
    <citation type="submission" date="2025-08" db="UniProtKB">
        <authorList>
            <consortium name="Ensembl"/>
        </authorList>
    </citation>
    <scope>IDENTIFICATION</scope>
</reference>
<dbReference type="PANTHER" id="PTHR13710">
    <property type="entry name" value="DNA HELICASE RECQ FAMILY MEMBER"/>
    <property type="match status" value="1"/>
</dbReference>
<dbReference type="GO" id="GO:0005737">
    <property type="term" value="C:cytoplasm"/>
    <property type="evidence" value="ECO:0007669"/>
    <property type="project" value="TreeGrafter"/>
</dbReference>
<dbReference type="PANTHER" id="PTHR13710:SF120">
    <property type="entry name" value="BIFUNCTIONAL 3'-5' EXONUCLEASE_ATP-DEPENDENT HELICASE WRN"/>
    <property type="match status" value="1"/>
</dbReference>
<dbReference type="Pfam" id="PF00271">
    <property type="entry name" value="Helicase_C"/>
    <property type="match status" value="1"/>
</dbReference>
<dbReference type="GO" id="GO:0006260">
    <property type="term" value="P:DNA replication"/>
    <property type="evidence" value="ECO:0007669"/>
    <property type="project" value="InterPro"/>
</dbReference>
<dbReference type="SMART" id="SM00956">
    <property type="entry name" value="RQC"/>
    <property type="match status" value="1"/>
</dbReference>
<comment type="cofactor">
    <cofactor evidence="1">
        <name>Zn(2+)</name>
        <dbReference type="ChEBI" id="CHEBI:29105"/>
    </cofactor>
</comment>
<dbReference type="SMART" id="SM00341">
    <property type="entry name" value="HRDC"/>
    <property type="match status" value="1"/>
</dbReference>
<dbReference type="SUPFAM" id="SSF46785">
    <property type="entry name" value="Winged helix' DNA-binding domain"/>
    <property type="match status" value="1"/>
</dbReference>
<dbReference type="InterPro" id="IPR002562">
    <property type="entry name" value="3'-5'_exonuclease_dom"/>
</dbReference>
<dbReference type="FunFam" id="3.40.50.300:FF:001023">
    <property type="entry name" value="Werner syndrome RecQ like helicase"/>
    <property type="match status" value="1"/>
</dbReference>
<dbReference type="Pfam" id="PF01612">
    <property type="entry name" value="DNA_pol_A_exo1"/>
    <property type="match status" value="1"/>
</dbReference>
<evidence type="ECO:0000256" key="8">
    <source>
        <dbReference type="ARBA" id="ARBA00023235"/>
    </source>
</evidence>
<evidence type="ECO:0000256" key="5">
    <source>
        <dbReference type="ARBA" id="ARBA00022806"/>
    </source>
</evidence>
<name>A0A8C2T9F5_COTJA</name>
<dbReference type="Gene3D" id="1.10.150.80">
    <property type="entry name" value="HRDC domain"/>
    <property type="match status" value="1"/>
</dbReference>
<dbReference type="GO" id="GO:0000723">
    <property type="term" value="P:telomere maintenance"/>
    <property type="evidence" value="ECO:0007669"/>
    <property type="project" value="TreeGrafter"/>
</dbReference>
<dbReference type="InterPro" id="IPR001650">
    <property type="entry name" value="Helicase_C-like"/>
</dbReference>
<dbReference type="FunFam" id="1.10.150.80:FF:000005">
    <property type="entry name" value="Werner syndrome ATP-dependent helicase homolog"/>
    <property type="match status" value="1"/>
</dbReference>
<dbReference type="GO" id="GO:0043138">
    <property type="term" value="F:3'-5' DNA helicase activity"/>
    <property type="evidence" value="ECO:0007669"/>
    <property type="project" value="UniProtKB-EC"/>
</dbReference>
<feature type="domain" description="Helicase C-terminal" evidence="13">
    <location>
        <begin position="499"/>
        <end position="650"/>
    </location>
</feature>
<feature type="domain" description="HRDC" evidence="11">
    <location>
        <begin position="813"/>
        <end position="892"/>
    </location>
</feature>
<dbReference type="SMART" id="SM00474">
    <property type="entry name" value="35EXOc"/>
    <property type="match status" value="1"/>
</dbReference>
<evidence type="ECO:0000256" key="4">
    <source>
        <dbReference type="ARBA" id="ARBA00022801"/>
    </source>
</evidence>
<evidence type="ECO:0000256" key="10">
    <source>
        <dbReference type="ARBA" id="ARBA00034808"/>
    </source>
</evidence>
<dbReference type="InterPro" id="IPR004589">
    <property type="entry name" value="DNA_helicase_ATP-dep_RecQ"/>
</dbReference>
<dbReference type="InterPro" id="IPR010997">
    <property type="entry name" value="HRDC-like_sf"/>
</dbReference>
<protein>
    <recommendedName>
        <fullName evidence="10">DNA 3'-5' helicase</fullName>
        <ecNumber evidence="10">5.6.2.4</ecNumber>
    </recommendedName>
</protein>
<dbReference type="Gene3D" id="3.30.420.10">
    <property type="entry name" value="Ribonuclease H-like superfamily/Ribonuclease H"/>
    <property type="match status" value="1"/>
</dbReference>
<comment type="similarity">
    <text evidence="2">Belongs to the helicase family. RecQ subfamily.</text>
</comment>
<dbReference type="SMART" id="SM00487">
    <property type="entry name" value="DEXDc"/>
    <property type="match status" value="1"/>
</dbReference>
<dbReference type="EC" id="5.6.2.4" evidence="10"/>
<dbReference type="SUPFAM" id="SSF52540">
    <property type="entry name" value="P-loop containing nucleoside triphosphate hydrolases"/>
    <property type="match status" value="1"/>
</dbReference>
<keyword evidence="3" id="KW-0547">Nucleotide-binding</keyword>
<keyword evidence="6" id="KW-0067">ATP-binding</keyword>
<evidence type="ECO:0000256" key="3">
    <source>
        <dbReference type="ARBA" id="ARBA00022741"/>
    </source>
</evidence>
<dbReference type="InterPro" id="IPR032284">
    <property type="entry name" value="RecQ_Zn-bd"/>
</dbReference>
<proteinExistence type="inferred from homology"/>
<dbReference type="GeneTree" id="ENSGT00940000159168"/>
<dbReference type="Pfam" id="PF16124">
    <property type="entry name" value="RecQ_Zn_bind"/>
    <property type="match status" value="1"/>
</dbReference>
<accession>A0A8C2T9F5</accession>
<reference evidence="14" key="1">
    <citation type="submission" date="2015-11" db="EMBL/GenBank/DDBJ databases">
        <authorList>
            <consortium name="International Coturnix japonica Genome Analysis Consortium"/>
            <person name="Warren W."/>
            <person name="Burt D.W."/>
            <person name="Antin P.B."/>
            <person name="Lanford R."/>
            <person name="Gros J."/>
            <person name="Wilson R.K."/>
        </authorList>
    </citation>
    <scope>NUCLEOTIDE SEQUENCE [LARGE SCALE GENOMIC DNA]</scope>
</reference>
<evidence type="ECO:0000256" key="6">
    <source>
        <dbReference type="ARBA" id="ARBA00022840"/>
    </source>
</evidence>
<dbReference type="InterPro" id="IPR011545">
    <property type="entry name" value="DEAD/DEAH_box_helicase_dom"/>
</dbReference>
<keyword evidence="15" id="KW-1185">Reference proteome</keyword>
<dbReference type="InterPro" id="IPR027417">
    <property type="entry name" value="P-loop_NTPase"/>
</dbReference>
<dbReference type="SUPFAM" id="SSF53098">
    <property type="entry name" value="Ribonuclease H-like"/>
    <property type="match status" value="1"/>
</dbReference>
<evidence type="ECO:0000313" key="15">
    <source>
        <dbReference type="Proteomes" id="UP000694412"/>
    </source>
</evidence>
<reference evidence="14" key="3">
    <citation type="submission" date="2025-09" db="UniProtKB">
        <authorList>
            <consortium name="Ensembl"/>
        </authorList>
    </citation>
    <scope>IDENTIFICATION</scope>
</reference>
<dbReference type="PROSITE" id="PS51194">
    <property type="entry name" value="HELICASE_CTER"/>
    <property type="match status" value="1"/>
</dbReference>
<dbReference type="Pfam" id="PF09382">
    <property type="entry name" value="RQC"/>
    <property type="match status" value="1"/>
</dbReference>
<comment type="catalytic activity">
    <reaction evidence="9">
        <text>Couples ATP hydrolysis with the unwinding of duplex DNA by translocating in the 3'-5' direction.</text>
        <dbReference type="EC" id="5.6.2.4"/>
    </reaction>
</comment>
<dbReference type="Proteomes" id="UP000694412">
    <property type="component" value="Chromosome 4"/>
</dbReference>
<evidence type="ECO:0000313" key="14">
    <source>
        <dbReference type="Ensembl" id="ENSCJPP00005010233.1"/>
    </source>
</evidence>
<evidence type="ECO:0000256" key="9">
    <source>
        <dbReference type="ARBA" id="ARBA00034617"/>
    </source>
</evidence>
<dbReference type="SMART" id="SM00490">
    <property type="entry name" value="HELICc"/>
    <property type="match status" value="1"/>
</dbReference>
<dbReference type="GO" id="GO:0005524">
    <property type="term" value="F:ATP binding"/>
    <property type="evidence" value="ECO:0007669"/>
    <property type="project" value="UniProtKB-KW"/>
</dbReference>
<dbReference type="CDD" id="cd18794">
    <property type="entry name" value="SF2_C_RecQ"/>
    <property type="match status" value="1"/>
</dbReference>
<evidence type="ECO:0000256" key="2">
    <source>
        <dbReference type="ARBA" id="ARBA00005446"/>
    </source>
</evidence>
<gene>
    <name evidence="14" type="primary">WRN</name>
</gene>
<dbReference type="InterPro" id="IPR012337">
    <property type="entry name" value="RNaseH-like_sf"/>
</dbReference>
<dbReference type="InterPro" id="IPR036388">
    <property type="entry name" value="WH-like_DNA-bd_sf"/>
</dbReference>